<comment type="caution">
    <text evidence="11">The sequence shown here is derived from an EMBL/GenBank/DDBJ whole genome shotgun (WGS) entry which is preliminary data.</text>
</comment>
<dbReference type="Pfam" id="PF00005">
    <property type="entry name" value="ABC_tran"/>
    <property type="match status" value="2"/>
</dbReference>
<evidence type="ECO:0000256" key="2">
    <source>
        <dbReference type="ARBA" id="ARBA00005417"/>
    </source>
</evidence>
<keyword evidence="8" id="KW-1278">Translocase</keyword>
<keyword evidence="4" id="KW-1003">Cell membrane</keyword>
<keyword evidence="9" id="KW-0472">Membrane</keyword>
<dbReference type="InterPro" id="IPR050388">
    <property type="entry name" value="ABC_Ni/Peptide_Import"/>
</dbReference>
<keyword evidence="3" id="KW-0813">Transport</keyword>
<dbReference type="GO" id="GO:0005524">
    <property type="term" value="F:ATP binding"/>
    <property type="evidence" value="ECO:0007669"/>
    <property type="project" value="UniProtKB-KW"/>
</dbReference>
<name>A0ABS9QKB7_9HYPH</name>
<dbReference type="InterPro" id="IPR003439">
    <property type="entry name" value="ABC_transporter-like_ATP-bd"/>
</dbReference>
<evidence type="ECO:0000256" key="3">
    <source>
        <dbReference type="ARBA" id="ARBA00022448"/>
    </source>
</evidence>
<dbReference type="PROSITE" id="PS00211">
    <property type="entry name" value="ABC_TRANSPORTER_1"/>
    <property type="match status" value="2"/>
</dbReference>
<dbReference type="EMBL" id="JAKREW010000029">
    <property type="protein sequence ID" value="MCG7507780.1"/>
    <property type="molecule type" value="Genomic_DNA"/>
</dbReference>
<evidence type="ECO:0000256" key="8">
    <source>
        <dbReference type="ARBA" id="ARBA00022967"/>
    </source>
</evidence>
<reference evidence="11 12" key="1">
    <citation type="submission" date="2022-02" db="EMBL/GenBank/DDBJ databases">
        <title>Draft genome sequence of Mezorhizobium retamae strain IRAMC:0171 isolated from Retama raetam nodules.</title>
        <authorList>
            <person name="Bengaied R."/>
            <person name="Sbissi I."/>
            <person name="Huber K."/>
            <person name="Ghodbane F."/>
            <person name="Nouioui I."/>
            <person name="Tarhouni M."/>
            <person name="Gtari M."/>
        </authorList>
    </citation>
    <scope>NUCLEOTIDE SEQUENCE [LARGE SCALE GENOMIC DNA]</scope>
    <source>
        <strain evidence="11 12">IRAMC:0171</strain>
    </source>
</reference>
<dbReference type="NCBIfam" id="NF008453">
    <property type="entry name" value="PRK11308.1"/>
    <property type="match status" value="2"/>
</dbReference>
<evidence type="ECO:0000256" key="4">
    <source>
        <dbReference type="ARBA" id="ARBA00022475"/>
    </source>
</evidence>
<evidence type="ECO:0000256" key="7">
    <source>
        <dbReference type="ARBA" id="ARBA00022840"/>
    </source>
</evidence>
<evidence type="ECO:0000256" key="1">
    <source>
        <dbReference type="ARBA" id="ARBA00004417"/>
    </source>
</evidence>
<accession>A0ABS9QKB7</accession>
<dbReference type="PROSITE" id="PS50893">
    <property type="entry name" value="ABC_TRANSPORTER_2"/>
    <property type="match status" value="2"/>
</dbReference>
<evidence type="ECO:0000313" key="11">
    <source>
        <dbReference type="EMBL" id="MCG7507780.1"/>
    </source>
</evidence>
<protein>
    <submittedName>
        <fullName evidence="11">ABC transporter ATP-binding protein</fullName>
    </submittedName>
</protein>
<evidence type="ECO:0000256" key="9">
    <source>
        <dbReference type="ARBA" id="ARBA00023136"/>
    </source>
</evidence>
<dbReference type="Gene3D" id="3.40.50.300">
    <property type="entry name" value="P-loop containing nucleotide triphosphate hydrolases"/>
    <property type="match status" value="2"/>
</dbReference>
<keyword evidence="6" id="KW-0547">Nucleotide-binding</keyword>
<dbReference type="CDD" id="cd03257">
    <property type="entry name" value="ABC_NikE_OppD_transporters"/>
    <property type="match status" value="2"/>
</dbReference>
<evidence type="ECO:0000259" key="10">
    <source>
        <dbReference type="PROSITE" id="PS50893"/>
    </source>
</evidence>
<feature type="domain" description="ABC transporter" evidence="10">
    <location>
        <begin position="1"/>
        <end position="244"/>
    </location>
</feature>
<dbReference type="InterPro" id="IPR013563">
    <property type="entry name" value="Oligopep_ABC_C"/>
</dbReference>
<dbReference type="InterPro" id="IPR017871">
    <property type="entry name" value="ABC_transporter-like_CS"/>
</dbReference>
<evidence type="ECO:0000313" key="12">
    <source>
        <dbReference type="Proteomes" id="UP001201701"/>
    </source>
</evidence>
<dbReference type="InterPro" id="IPR003593">
    <property type="entry name" value="AAA+_ATPase"/>
</dbReference>
<dbReference type="PANTHER" id="PTHR43297:SF14">
    <property type="entry name" value="ATPASE AAA-TYPE CORE DOMAIN-CONTAINING PROTEIN"/>
    <property type="match status" value="1"/>
</dbReference>
<organism evidence="11 12">
    <name type="scientific">Mesorhizobium retamae</name>
    <dbReference type="NCBI Taxonomy" id="2912854"/>
    <lineage>
        <taxon>Bacteria</taxon>
        <taxon>Pseudomonadati</taxon>
        <taxon>Pseudomonadota</taxon>
        <taxon>Alphaproteobacteria</taxon>
        <taxon>Hyphomicrobiales</taxon>
        <taxon>Phyllobacteriaceae</taxon>
        <taxon>Mesorhizobium</taxon>
    </lineage>
</organism>
<dbReference type="SUPFAM" id="SSF52540">
    <property type="entry name" value="P-loop containing nucleoside triphosphate hydrolases"/>
    <property type="match status" value="2"/>
</dbReference>
<gene>
    <name evidence="11" type="ORF">L4923_22330</name>
</gene>
<evidence type="ECO:0000256" key="5">
    <source>
        <dbReference type="ARBA" id="ARBA00022519"/>
    </source>
</evidence>
<sequence>MSYRSGRSLQRAVSNVSLSVKPGEALGIVGESGSGKSSVALAALRYLPKHTEVEASALQFLGRDLRTLSTEELRRLRGDRISAVYQHPGSALNPSLTIGRQITETIVRHRNAGQKDAARQAADLLRRVRVADPERMLRLYPHELSGGMQQRANIAIAIALDPALLILDEPTTALDASVQSEIIAILEELRRSHQTSVLLISHDIDLVKRCCERVAVMQSGAVVESGNANALFEEPRHSYTQMLVRSIPTLAYTKRDGLLAEPGASHSDSIKPAEHISTVERLREPVLLCKDIRQSFGGHPVLHGIDLRIGAGETYGLIGESGSGKSTLARIVTGLQAPVAGTVELLGQAAAARVERRKPVERRNVQMVFQSPDRTLNPRQRIGTILGRSLHRLAGLSRSARTQRVAELLQSVRLSTAFAERRPGALSGGQRQRAAIARAFSGTPKLVVLDEPTSALDVSVQATVLNLLNDLQRRDDTAYLFISHDLRVVRYMADRIGVLYRGRLVEEGSSDQIFQGPNHPYTAMLLAADNAGIDSASPFSPAPEGISDKGCAFAGRCPLAQPTCLEAAPPRSVIAEGHIIRCWQHANFASS</sequence>
<dbReference type="NCBIfam" id="NF007739">
    <property type="entry name" value="PRK10419.1"/>
    <property type="match status" value="2"/>
</dbReference>
<dbReference type="PANTHER" id="PTHR43297">
    <property type="entry name" value="OLIGOPEPTIDE TRANSPORT ATP-BINDING PROTEIN APPD"/>
    <property type="match status" value="1"/>
</dbReference>
<dbReference type="SMART" id="SM00382">
    <property type="entry name" value="AAA"/>
    <property type="match status" value="2"/>
</dbReference>
<comment type="subcellular location">
    <subcellularLocation>
        <location evidence="1">Cell inner membrane</location>
        <topology evidence="1">Peripheral membrane protein</topology>
    </subcellularLocation>
</comment>
<comment type="similarity">
    <text evidence="2">Belongs to the ABC transporter superfamily.</text>
</comment>
<keyword evidence="7 11" id="KW-0067">ATP-binding</keyword>
<keyword evidence="12" id="KW-1185">Reference proteome</keyword>
<dbReference type="Pfam" id="PF08352">
    <property type="entry name" value="oligo_HPY"/>
    <property type="match status" value="2"/>
</dbReference>
<dbReference type="InterPro" id="IPR027417">
    <property type="entry name" value="P-loop_NTPase"/>
</dbReference>
<proteinExistence type="inferred from homology"/>
<dbReference type="Proteomes" id="UP001201701">
    <property type="component" value="Unassembled WGS sequence"/>
</dbReference>
<feature type="domain" description="ABC transporter" evidence="10">
    <location>
        <begin position="287"/>
        <end position="526"/>
    </location>
</feature>
<keyword evidence="5" id="KW-0997">Cell inner membrane</keyword>
<evidence type="ECO:0000256" key="6">
    <source>
        <dbReference type="ARBA" id="ARBA00022741"/>
    </source>
</evidence>
<dbReference type="NCBIfam" id="TIGR01727">
    <property type="entry name" value="oligo_HPY"/>
    <property type="match status" value="1"/>
</dbReference>